<evidence type="ECO:0000313" key="2">
    <source>
        <dbReference type="Proteomes" id="UP000076442"/>
    </source>
</evidence>
<dbReference type="EMBL" id="LJZV01000035">
    <property type="protein sequence ID" value="KZD86845.1"/>
    <property type="molecule type" value="Genomic_DNA"/>
</dbReference>
<sequence length="47" mass="5767">MHRLKTPVFFLYSDNMKLKNLNKYIKKLSNFLPLNFDFDRHTIAYVM</sequence>
<evidence type="ECO:0000313" key="1">
    <source>
        <dbReference type="EMBL" id="KZD86845.1"/>
    </source>
</evidence>
<protein>
    <submittedName>
        <fullName evidence="1">Uncharacterized protein</fullName>
    </submittedName>
</protein>
<reference evidence="1 2" key="1">
    <citation type="submission" date="2015-09" db="EMBL/GenBank/DDBJ databases">
        <title>Spore heat resistance.</title>
        <authorList>
            <person name="Boekhorst J."/>
            <person name="Berendsen E.M."/>
            <person name="Wells-Bennik M.H."/>
            <person name="Kuipers O.P."/>
        </authorList>
    </citation>
    <scope>NUCLEOTIDE SEQUENCE [LARGE SCALE GENOMIC DNA]</scope>
    <source>
        <strain evidence="1 2">B4122</strain>
    </source>
</reference>
<organism evidence="1 2">
    <name type="scientific">Bacillus subtilis</name>
    <dbReference type="NCBI Taxonomy" id="1423"/>
    <lineage>
        <taxon>Bacteria</taxon>
        <taxon>Bacillati</taxon>
        <taxon>Bacillota</taxon>
        <taxon>Bacilli</taxon>
        <taxon>Bacillales</taxon>
        <taxon>Bacillaceae</taxon>
        <taxon>Bacillus</taxon>
    </lineage>
</organism>
<proteinExistence type="predicted"/>
<accession>A0AAP1DZZ8</accession>
<name>A0AAP1DZZ8_BACIU</name>
<gene>
    <name evidence="1" type="ORF">B4122_4680</name>
</gene>
<comment type="caution">
    <text evidence="1">The sequence shown here is derived from an EMBL/GenBank/DDBJ whole genome shotgun (WGS) entry which is preliminary data.</text>
</comment>
<dbReference type="AlphaFoldDB" id="A0AAP1DZZ8"/>
<dbReference type="Proteomes" id="UP000076442">
    <property type="component" value="Unassembled WGS sequence"/>
</dbReference>